<dbReference type="PANTHER" id="PTHR38590:SF1">
    <property type="entry name" value="BLL0828 PROTEIN"/>
    <property type="match status" value="1"/>
</dbReference>
<evidence type="ECO:0000313" key="2">
    <source>
        <dbReference type="EMBL" id="SFG59665.1"/>
    </source>
</evidence>
<organism evidence="2 3">
    <name type="scientific">Methylobacterium gossipiicola</name>
    <dbReference type="NCBI Taxonomy" id="582675"/>
    <lineage>
        <taxon>Bacteria</taxon>
        <taxon>Pseudomonadati</taxon>
        <taxon>Pseudomonadota</taxon>
        <taxon>Alphaproteobacteria</taxon>
        <taxon>Hyphomicrobiales</taxon>
        <taxon>Methylobacteriaceae</taxon>
        <taxon>Methylobacterium</taxon>
    </lineage>
</organism>
<keyword evidence="2" id="KW-0378">Hydrolase</keyword>
<feature type="domain" description="DUF559" evidence="1">
    <location>
        <begin position="2"/>
        <end position="106"/>
    </location>
</feature>
<dbReference type="RefSeq" id="WP_091970311.1">
    <property type="nucleotide sequence ID" value="NZ_FOPM01000006.1"/>
</dbReference>
<keyword evidence="3" id="KW-1185">Reference proteome</keyword>
<dbReference type="EMBL" id="FOPM01000006">
    <property type="protein sequence ID" value="SFG59665.1"/>
    <property type="molecule type" value="Genomic_DNA"/>
</dbReference>
<dbReference type="GO" id="GO:0004519">
    <property type="term" value="F:endonuclease activity"/>
    <property type="evidence" value="ECO:0007669"/>
    <property type="project" value="UniProtKB-KW"/>
</dbReference>
<dbReference type="Proteomes" id="UP000199229">
    <property type="component" value="Unassembled WGS sequence"/>
</dbReference>
<dbReference type="PANTHER" id="PTHR38590">
    <property type="entry name" value="BLL0828 PROTEIN"/>
    <property type="match status" value="1"/>
</dbReference>
<dbReference type="STRING" id="582675.SAMN05192565_106104"/>
<name>A0A1I2T3J2_9HYPH</name>
<reference evidence="3" key="1">
    <citation type="submission" date="2016-10" db="EMBL/GenBank/DDBJ databases">
        <authorList>
            <person name="Varghese N."/>
            <person name="Submissions S."/>
        </authorList>
    </citation>
    <scope>NUCLEOTIDE SEQUENCE [LARGE SCALE GENOMIC DNA]</scope>
    <source>
        <strain evidence="3">Gh-105</strain>
    </source>
</reference>
<sequence length="113" mass="12752">MSRATLLRRTPTGAEATLWRGLRGSRLNGWKFRRQHPVDRYVVDFACLKAKLVVEVDGATHGSPAALRHDAERTRVIEAAGFQVIRVNNIDLRDNLDGVRETILAAVLRRDHL</sequence>
<protein>
    <submittedName>
        <fullName evidence="2">Very-short-patch-repair endonuclease</fullName>
    </submittedName>
</protein>
<gene>
    <name evidence="2" type="ORF">SAMN05192565_106104</name>
</gene>
<evidence type="ECO:0000313" key="3">
    <source>
        <dbReference type="Proteomes" id="UP000199229"/>
    </source>
</evidence>
<accession>A0A1I2T3J2</accession>
<proteinExistence type="predicted"/>
<dbReference type="OrthoDB" id="9798754at2"/>
<keyword evidence="2" id="KW-0540">Nuclease</keyword>
<dbReference type="AlphaFoldDB" id="A0A1I2T3J2"/>
<evidence type="ECO:0000259" key="1">
    <source>
        <dbReference type="Pfam" id="PF04480"/>
    </source>
</evidence>
<dbReference type="Pfam" id="PF04480">
    <property type="entry name" value="DUF559"/>
    <property type="match status" value="1"/>
</dbReference>
<dbReference type="SUPFAM" id="SSF52980">
    <property type="entry name" value="Restriction endonuclease-like"/>
    <property type="match status" value="1"/>
</dbReference>
<dbReference type="InterPro" id="IPR011335">
    <property type="entry name" value="Restrct_endonuc-II-like"/>
</dbReference>
<keyword evidence="2" id="KW-0255">Endonuclease</keyword>
<dbReference type="Gene3D" id="3.40.960.10">
    <property type="entry name" value="VSR Endonuclease"/>
    <property type="match status" value="1"/>
</dbReference>
<dbReference type="CDD" id="cd01038">
    <property type="entry name" value="Endonuclease_DUF559"/>
    <property type="match status" value="1"/>
</dbReference>
<dbReference type="InterPro" id="IPR007569">
    <property type="entry name" value="DUF559"/>
</dbReference>
<dbReference type="InterPro" id="IPR047216">
    <property type="entry name" value="Endonuclease_DUF559_bact"/>
</dbReference>